<evidence type="ECO:0000313" key="1">
    <source>
        <dbReference type="EMBL" id="MBD2776215.1"/>
    </source>
</evidence>
<sequence length="58" mass="6714">MSKNIFTSTSIFLTMGDNLLKNLENFSHNALVYFTSVRSPATSFNTYNLGINWFPQRY</sequence>
<dbReference type="EMBL" id="JACXAE010000088">
    <property type="protein sequence ID" value="MBD2776215.1"/>
    <property type="molecule type" value="Genomic_DNA"/>
</dbReference>
<accession>A0A8J6XQ79</accession>
<evidence type="ECO:0000313" key="2">
    <source>
        <dbReference type="Proteomes" id="UP000629098"/>
    </source>
</evidence>
<name>A0A8J6XQ79_9CYAN</name>
<dbReference type="Proteomes" id="UP000629098">
    <property type="component" value="Unassembled WGS sequence"/>
</dbReference>
<reference evidence="1" key="1">
    <citation type="submission" date="2020-09" db="EMBL/GenBank/DDBJ databases">
        <title>Iningainema tapete sp. nov. (Scytonemataceae, Cyanobacteria) from greenhouses in central Florida (USA) produces two types of nodularin with biosynthetic potential for microcystin-LR and anabaenopeptins.</title>
        <authorList>
            <person name="Berthold D.E."/>
            <person name="Lefler F.W."/>
            <person name="Huang I.-S."/>
            <person name="Abdulla H."/>
            <person name="Zimba P.V."/>
            <person name="Laughinghouse H.D. IV."/>
        </authorList>
    </citation>
    <scope>NUCLEOTIDE SEQUENCE</scope>
    <source>
        <strain evidence="1">BLCCT55</strain>
    </source>
</reference>
<gene>
    <name evidence="1" type="ORF">ICL16_30190</name>
</gene>
<dbReference type="RefSeq" id="WP_190835284.1">
    <property type="nucleotide sequence ID" value="NZ_CAWPPI010000088.1"/>
</dbReference>
<protein>
    <submittedName>
        <fullName evidence="1">Uncharacterized protein</fullName>
    </submittedName>
</protein>
<comment type="caution">
    <text evidence="1">The sequence shown here is derived from an EMBL/GenBank/DDBJ whole genome shotgun (WGS) entry which is preliminary data.</text>
</comment>
<organism evidence="1 2">
    <name type="scientific">Iningainema tapete BLCC-T55</name>
    <dbReference type="NCBI Taxonomy" id="2748662"/>
    <lineage>
        <taxon>Bacteria</taxon>
        <taxon>Bacillati</taxon>
        <taxon>Cyanobacteriota</taxon>
        <taxon>Cyanophyceae</taxon>
        <taxon>Nostocales</taxon>
        <taxon>Scytonemataceae</taxon>
        <taxon>Iningainema tapete</taxon>
    </lineage>
</organism>
<keyword evidence="2" id="KW-1185">Reference proteome</keyword>
<proteinExistence type="predicted"/>
<dbReference type="AlphaFoldDB" id="A0A8J6XQ79"/>